<name>I1QS80_ORYGL</name>
<dbReference type="Proteomes" id="UP000007306">
    <property type="component" value="Chromosome 10"/>
</dbReference>
<feature type="domain" description="MULE transposase" evidence="1">
    <location>
        <begin position="40"/>
        <end position="90"/>
    </location>
</feature>
<dbReference type="InterPro" id="IPR018289">
    <property type="entry name" value="MULE_transposase_dom"/>
</dbReference>
<dbReference type="EnsemblPlants" id="ORGLA10G0006300.1">
    <property type="protein sequence ID" value="ORGLA10G0006300.1"/>
    <property type="gene ID" value="ORGLA10G0006300"/>
</dbReference>
<sequence>RSSYAVKKFPLIEHLGKSVLQRAFLALHACKMAFVHCRPVLCIDGIFLTGKYRGQILTTIGVDGNNQVLPLAFAFVESENTDSWYWFLKLVKTEVVGMR</sequence>
<accession>I1QS80</accession>
<dbReference type="OMA" id="GETSNAW"/>
<dbReference type="Gramene" id="ORGLA10G0006300.1">
    <property type="protein sequence ID" value="ORGLA10G0006300.1"/>
    <property type="gene ID" value="ORGLA10G0006300"/>
</dbReference>
<dbReference type="STRING" id="4538.I1QS80"/>
<evidence type="ECO:0000259" key="1">
    <source>
        <dbReference type="Pfam" id="PF10551"/>
    </source>
</evidence>
<proteinExistence type="predicted"/>
<evidence type="ECO:0000313" key="2">
    <source>
        <dbReference type="EnsemblPlants" id="ORGLA10G0006300.1"/>
    </source>
</evidence>
<evidence type="ECO:0000313" key="3">
    <source>
        <dbReference type="Proteomes" id="UP000007306"/>
    </source>
</evidence>
<organism evidence="2 3">
    <name type="scientific">Oryza glaberrima</name>
    <name type="common">African rice</name>
    <dbReference type="NCBI Taxonomy" id="4538"/>
    <lineage>
        <taxon>Eukaryota</taxon>
        <taxon>Viridiplantae</taxon>
        <taxon>Streptophyta</taxon>
        <taxon>Embryophyta</taxon>
        <taxon>Tracheophyta</taxon>
        <taxon>Spermatophyta</taxon>
        <taxon>Magnoliopsida</taxon>
        <taxon>Liliopsida</taxon>
        <taxon>Poales</taxon>
        <taxon>Poaceae</taxon>
        <taxon>BOP clade</taxon>
        <taxon>Oryzoideae</taxon>
        <taxon>Oryzeae</taxon>
        <taxon>Oryzinae</taxon>
        <taxon>Oryza</taxon>
    </lineage>
</organism>
<reference evidence="2" key="1">
    <citation type="submission" date="2015-06" db="UniProtKB">
        <authorList>
            <consortium name="EnsemblPlants"/>
        </authorList>
    </citation>
    <scope>IDENTIFICATION</scope>
</reference>
<dbReference type="PANTHER" id="PTHR31973:SF195">
    <property type="entry name" value="MUDR FAMILY TRANSPOSASE"/>
    <property type="match status" value="1"/>
</dbReference>
<reference evidence="2 3" key="2">
    <citation type="submission" date="2018-04" db="EMBL/GenBank/DDBJ databases">
        <title>OglaRS2 (Oryza glaberrima Reference Sequence Version 2).</title>
        <authorList>
            <person name="Zhang J."/>
            <person name="Kudrna D."/>
            <person name="Lee S."/>
            <person name="Talag J."/>
            <person name="Rajasekar S."/>
            <person name="Wing R.A."/>
        </authorList>
    </citation>
    <scope>NUCLEOTIDE SEQUENCE [LARGE SCALE GENOMIC DNA]</scope>
    <source>
        <strain evidence="2 3">cv. IRGC 96717</strain>
    </source>
</reference>
<dbReference type="PANTHER" id="PTHR31973">
    <property type="entry name" value="POLYPROTEIN, PUTATIVE-RELATED"/>
    <property type="match status" value="1"/>
</dbReference>
<protein>
    <recommendedName>
        <fullName evidence="1">MULE transposase domain-containing protein</fullName>
    </recommendedName>
</protein>
<dbReference type="Pfam" id="PF10551">
    <property type="entry name" value="MULE"/>
    <property type="match status" value="1"/>
</dbReference>
<dbReference type="HOGENOM" id="CLU_176698_0_0_1"/>
<dbReference type="AlphaFoldDB" id="I1QS80"/>
<keyword evidence="3" id="KW-1185">Reference proteome</keyword>